<dbReference type="InterPro" id="IPR035595">
    <property type="entry name" value="UDP_glycos_trans_CS"/>
</dbReference>
<dbReference type="CDD" id="cd03784">
    <property type="entry name" value="GT1_Gtf-like"/>
    <property type="match status" value="1"/>
</dbReference>
<gene>
    <name evidence="6" type="ORF">TEA_000962</name>
</gene>
<dbReference type="GO" id="GO:0009813">
    <property type="term" value="P:flavonoid biosynthetic process"/>
    <property type="evidence" value="ECO:0007669"/>
    <property type="project" value="UniProtKB-KW"/>
</dbReference>
<protein>
    <recommendedName>
        <fullName evidence="5">Glycosyltransferase</fullName>
        <ecNumber evidence="5">2.4.1.-</ecNumber>
    </recommendedName>
</protein>
<dbReference type="FunFam" id="3.40.50.2000:FF:000027">
    <property type="entry name" value="Glycosyltransferase"/>
    <property type="match status" value="1"/>
</dbReference>
<dbReference type="Gene3D" id="3.40.50.2000">
    <property type="entry name" value="Glycogen Phosphorylase B"/>
    <property type="match status" value="2"/>
</dbReference>
<evidence type="ECO:0000256" key="5">
    <source>
        <dbReference type="RuleBase" id="RU362057"/>
    </source>
</evidence>
<dbReference type="EMBL" id="SDRB02000493">
    <property type="protein sequence ID" value="THG23134.1"/>
    <property type="molecule type" value="Genomic_DNA"/>
</dbReference>
<comment type="caution">
    <text evidence="6">The sequence shown here is derived from an EMBL/GenBank/DDBJ whole genome shotgun (WGS) entry which is preliminary data.</text>
</comment>
<dbReference type="InterPro" id="IPR002213">
    <property type="entry name" value="UDP_glucos_trans"/>
</dbReference>
<keyword evidence="4" id="KW-0328">Glycosyltransferase</keyword>
<dbReference type="PROSITE" id="PS00375">
    <property type="entry name" value="UDPGT"/>
    <property type="match status" value="1"/>
</dbReference>
<evidence type="ECO:0000313" key="7">
    <source>
        <dbReference type="Proteomes" id="UP000306102"/>
    </source>
</evidence>
<evidence type="ECO:0000313" key="6">
    <source>
        <dbReference type="EMBL" id="THG23134.1"/>
    </source>
</evidence>
<dbReference type="EC" id="2.4.1.-" evidence="5"/>
<dbReference type="GO" id="GO:0080043">
    <property type="term" value="F:quercetin 3-O-glucosyltransferase activity"/>
    <property type="evidence" value="ECO:0007669"/>
    <property type="project" value="TreeGrafter"/>
</dbReference>
<keyword evidence="2 4" id="KW-0808">Transferase</keyword>
<dbReference type="GO" id="GO:0080044">
    <property type="term" value="F:quercetin 7-O-glucosyltransferase activity"/>
    <property type="evidence" value="ECO:0007669"/>
    <property type="project" value="TreeGrafter"/>
</dbReference>
<proteinExistence type="inferred from homology"/>
<accession>A0A4S4F269</accession>
<dbReference type="FunFam" id="3.40.50.2000:FF:000055">
    <property type="entry name" value="Glycosyltransferase"/>
    <property type="match status" value="1"/>
</dbReference>
<evidence type="ECO:0000256" key="3">
    <source>
        <dbReference type="ARBA" id="ARBA00023241"/>
    </source>
</evidence>
<dbReference type="PANTHER" id="PTHR11926">
    <property type="entry name" value="GLUCOSYL/GLUCURONOSYL TRANSFERASES"/>
    <property type="match status" value="1"/>
</dbReference>
<evidence type="ECO:0000256" key="2">
    <source>
        <dbReference type="ARBA" id="ARBA00022679"/>
    </source>
</evidence>
<reference evidence="6 7" key="1">
    <citation type="journal article" date="2018" name="Proc. Natl. Acad. Sci. U.S.A.">
        <title>Draft genome sequence of Camellia sinensis var. sinensis provides insights into the evolution of the tea genome and tea quality.</title>
        <authorList>
            <person name="Wei C."/>
            <person name="Yang H."/>
            <person name="Wang S."/>
            <person name="Zhao J."/>
            <person name="Liu C."/>
            <person name="Gao L."/>
            <person name="Xia E."/>
            <person name="Lu Y."/>
            <person name="Tai Y."/>
            <person name="She G."/>
            <person name="Sun J."/>
            <person name="Cao H."/>
            <person name="Tong W."/>
            <person name="Gao Q."/>
            <person name="Li Y."/>
            <person name="Deng W."/>
            <person name="Jiang X."/>
            <person name="Wang W."/>
            <person name="Chen Q."/>
            <person name="Zhang S."/>
            <person name="Li H."/>
            <person name="Wu J."/>
            <person name="Wang P."/>
            <person name="Li P."/>
            <person name="Shi C."/>
            <person name="Zheng F."/>
            <person name="Jian J."/>
            <person name="Huang B."/>
            <person name="Shan D."/>
            <person name="Shi M."/>
            <person name="Fang C."/>
            <person name="Yue Y."/>
            <person name="Li F."/>
            <person name="Li D."/>
            <person name="Wei S."/>
            <person name="Han B."/>
            <person name="Jiang C."/>
            <person name="Yin Y."/>
            <person name="Xia T."/>
            <person name="Zhang Z."/>
            <person name="Bennetzen J.L."/>
            <person name="Zhao S."/>
            <person name="Wan X."/>
        </authorList>
    </citation>
    <scope>NUCLEOTIDE SEQUENCE [LARGE SCALE GENOMIC DNA]</scope>
    <source>
        <strain evidence="7">cv. Shuchazao</strain>
        <tissue evidence="6">Leaf</tissue>
    </source>
</reference>
<keyword evidence="7" id="KW-1185">Reference proteome</keyword>
<dbReference type="AlphaFoldDB" id="A0A4S4F269"/>
<dbReference type="PANTHER" id="PTHR11926:SF774">
    <property type="entry name" value="UDP-GLYCOSYLTRANSFERASE 85A1-RELATED"/>
    <property type="match status" value="1"/>
</dbReference>
<organism evidence="6 7">
    <name type="scientific">Camellia sinensis var. sinensis</name>
    <name type="common">China tea</name>
    <dbReference type="NCBI Taxonomy" id="542762"/>
    <lineage>
        <taxon>Eukaryota</taxon>
        <taxon>Viridiplantae</taxon>
        <taxon>Streptophyta</taxon>
        <taxon>Embryophyta</taxon>
        <taxon>Tracheophyta</taxon>
        <taxon>Spermatophyta</taxon>
        <taxon>Magnoliopsida</taxon>
        <taxon>eudicotyledons</taxon>
        <taxon>Gunneridae</taxon>
        <taxon>Pentapetalae</taxon>
        <taxon>asterids</taxon>
        <taxon>Ericales</taxon>
        <taxon>Theaceae</taxon>
        <taxon>Camellia</taxon>
    </lineage>
</organism>
<dbReference type="SUPFAM" id="SSF53756">
    <property type="entry name" value="UDP-Glycosyltransferase/glycogen phosphorylase"/>
    <property type="match status" value="1"/>
</dbReference>
<keyword evidence="3" id="KW-0284">Flavonoid biosynthesis</keyword>
<comment type="similarity">
    <text evidence="1 4">Belongs to the UDP-glycosyltransferase family.</text>
</comment>
<name>A0A4S4F269_CAMSN</name>
<dbReference type="Proteomes" id="UP000306102">
    <property type="component" value="Unassembled WGS sequence"/>
</dbReference>
<sequence>MAVAVVGDNNKPHAVCIPYPAQSHIKGMMKLAKLLHHKGFYITFVNTEFNQNRLIKAGGPDSLNGCPNFQFKTIPDSLPPSDPDGNQDITLLCRSIRRNLLTPFCNLLAQLNEDDNTTTPSVTCIVSDGIMPFTIRAAHELQIPVAVFWTFAACAFMGYYQYRALLDRGLTPLKDSSYLTSGYLDTAIDWIPGMKDIRLKDLPTFFQTTDPNDEIFNLSMDSAESASQASALGLHTFDALEQDVLGALSSIFPHIYTIGPLQLLLNQHVSPKEQDQLASLGCNLWKEEPKCLQWLDSREPGSVVYVNFGSLAVMSLQHLVEFAWGLANSNHYFLWIIRPDLVIGESAILPPEFEADTKERGLIAGWCSQEQVLNHPSVGVFLTHSGWNSTIESLTAGVPMMCWPFLADQVTNCRYTCTEWEVGMEIDHNAKRDEVEKLVKEFMEGKKGKKMTKKAMEWKKLAEKATGPDGSSTLNLDKLNSKVITLTGVNVKAQRRPIFDKAEDLDKAWKIARYVPKGRGKMQEQCMMPNITYDYTKKAVTKQYIQ</sequence>
<evidence type="ECO:0000256" key="4">
    <source>
        <dbReference type="RuleBase" id="RU003718"/>
    </source>
</evidence>
<dbReference type="Pfam" id="PF00201">
    <property type="entry name" value="UDPGT"/>
    <property type="match status" value="1"/>
</dbReference>
<evidence type="ECO:0000256" key="1">
    <source>
        <dbReference type="ARBA" id="ARBA00009995"/>
    </source>
</evidence>